<dbReference type="SUPFAM" id="SSF101874">
    <property type="entry name" value="YceI-like"/>
    <property type="match status" value="1"/>
</dbReference>
<organism evidence="3 4">
    <name type="scientific">Mesonia mobilis</name>
    <dbReference type="NCBI Taxonomy" id="369791"/>
    <lineage>
        <taxon>Bacteria</taxon>
        <taxon>Pseudomonadati</taxon>
        <taxon>Bacteroidota</taxon>
        <taxon>Flavobacteriia</taxon>
        <taxon>Flavobacteriales</taxon>
        <taxon>Flavobacteriaceae</taxon>
        <taxon>Mesonia</taxon>
    </lineage>
</organism>
<dbReference type="InterPro" id="IPR036761">
    <property type="entry name" value="TTHA0802/YceI-like_sf"/>
</dbReference>
<evidence type="ECO:0000313" key="3">
    <source>
        <dbReference type="EMBL" id="GGZ47372.1"/>
    </source>
</evidence>
<feature type="signal peptide" evidence="1">
    <location>
        <begin position="1"/>
        <end position="22"/>
    </location>
</feature>
<evidence type="ECO:0000256" key="1">
    <source>
        <dbReference type="SAM" id="SignalP"/>
    </source>
</evidence>
<feature type="domain" description="Lipid/polyisoprenoid-binding YceI-like" evidence="2">
    <location>
        <begin position="28"/>
        <end position="190"/>
    </location>
</feature>
<keyword evidence="1" id="KW-0732">Signal</keyword>
<feature type="chain" id="PRO_5045204729" evidence="1">
    <location>
        <begin position="23"/>
        <end position="191"/>
    </location>
</feature>
<dbReference type="EMBL" id="BMWY01000001">
    <property type="protein sequence ID" value="GGZ47372.1"/>
    <property type="molecule type" value="Genomic_DNA"/>
</dbReference>
<dbReference type="Proteomes" id="UP000615593">
    <property type="component" value="Unassembled WGS sequence"/>
</dbReference>
<dbReference type="PANTHER" id="PTHR34406:SF1">
    <property type="entry name" value="PROTEIN YCEI"/>
    <property type="match status" value="1"/>
</dbReference>
<dbReference type="Gene3D" id="2.40.128.110">
    <property type="entry name" value="Lipid/polyisoprenoid-binding, YceI-like"/>
    <property type="match status" value="1"/>
</dbReference>
<keyword evidence="4" id="KW-1185">Reference proteome</keyword>
<reference evidence="4" key="1">
    <citation type="journal article" date="2019" name="Int. J. Syst. Evol. Microbiol.">
        <title>The Global Catalogue of Microorganisms (GCM) 10K type strain sequencing project: providing services to taxonomists for standard genome sequencing and annotation.</title>
        <authorList>
            <consortium name="The Broad Institute Genomics Platform"/>
            <consortium name="The Broad Institute Genome Sequencing Center for Infectious Disease"/>
            <person name="Wu L."/>
            <person name="Ma J."/>
        </authorList>
    </citation>
    <scope>NUCLEOTIDE SEQUENCE [LARGE SCALE GENOMIC DNA]</scope>
    <source>
        <strain evidence="4">KCTC 12708</strain>
    </source>
</reference>
<name>A0ABQ3BJG7_9FLAO</name>
<dbReference type="InterPro" id="IPR007372">
    <property type="entry name" value="Lipid/polyisoprenoid-bd_YceI"/>
</dbReference>
<dbReference type="PANTHER" id="PTHR34406">
    <property type="entry name" value="PROTEIN YCEI"/>
    <property type="match status" value="1"/>
</dbReference>
<evidence type="ECO:0000313" key="4">
    <source>
        <dbReference type="Proteomes" id="UP000615593"/>
    </source>
</evidence>
<gene>
    <name evidence="3" type="primary">yceI</name>
    <name evidence="3" type="ORF">GCM10008088_06160</name>
</gene>
<comment type="caution">
    <text evidence="3">The sequence shown here is derived from an EMBL/GenBank/DDBJ whole genome shotgun (WGS) entry which is preliminary data.</text>
</comment>
<evidence type="ECO:0000259" key="2">
    <source>
        <dbReference type="SMART" id="SM00867"/>
    </source>
</evidence>
<dbReference type="Pfam" id="PF04264">
    <property type="entry name" value="YceI"/>
    <property type="match status" value="1"/>
</dbReference>
<accession>A0ABQ3BJG7</accession>
<dbReference type="RefSeq" id="WP_027886214.1">
    <property type="nucleotide sequence ID" value="NZ_BMWY01000001.1"/>
</dbReference>
<protein>
    <submittedName>
        <fullName evidence="3">Lipid-binding protein</fullName>
    </submittedName>
</protein>
<dbReference type="GeneID" id="94368270"/>
<dbReference type="SMART" id="SM00867">
    <property type="entry name" value="YceI"/>
    <property type="match status" value="1"/>
</dbReference>
<proteinExistence type="predicted"/>
<sequence>MKTNIFKSVSLFAVVIAMISFTANPIKKKTLNTQESKIEWEGEKLTGSHEGTIMFKEGYLNMDGDKITGGEFIVDMTSIVATDLEGEGKQKLEGHLKSDDFFGVANHPTAKLTIKNATKKGDSYGVIADLTIKGKTKPVTFDLEMNGDTATTELTVDRTEYDVKYGSGSLFDNLGDNVIYDDFELDVTLKF</sequence>